<keyword evidence="3" id="KW-1185">Reference proteome</keyword>
<accession>A0A4Y8SMY5</accession>
<dbReference type="OrthoDB" id="9798990at2"/>
<evidence type="ECO:0000259" key="1">
    <source>
        <dbReference type="Pfam" id="PF01850"/>
    </source>
</evidence>
<feature type="domain" description="PIN" evidence="1">
    <location>
        <begin position="13"/>
        <end position="72"/>
    </location>
</feature>
<gene>
    <name evidence="2" type="ORF">E2R66_02940</name>
</gene>
<dbReference type="SUPFAM" id="SSF88723">
    <property type="entry name" value="PIN domain-like"/>
    <property type="match status" value="1"/>
</dbReference>
<protein>
    <submittedName>
        <fullName evidence="2">PIN domain-containing protein</fullName>
    </submittedName>
</protein>
<dbReference type="AlphaFoldDB" id="A0A4Y8SMY5"/>
<sequence length="79" mass="9238">MPEFLVSTSDVYNQAIKDEFSLINIQNIHFARYSQIELFESHKDPFDRLLIATAIEENATILSGDEKFKLYDEVVKVIW</sequence>
<proteinExistence type="predicted"/>
<reference evidence="2 3" key="1">
    <citation type="journal article" date="2017" name="Int. J. Syst. Evol. Microbiol.">
        <title>Mucilaginibacterpsychrotolerans sp. nov., isolated from peatlands.</title>
        <authorList>
            <person name="Deng Y."/>
            <person name="Shen L."/>
            <person name="Xu B."/>
            <person name="Liu Y."/>
            <person name="Gu Z."/>
            <person name="Liu H."/>
            <person name="Zhou Y."/>
        </authorList>
    </citation>
    <scope>NUCLEOTIDE SEQUENCE [LARGE SCALE GENOMIC DNA]</scope>
    <source>
        <strain evidence="2 3">NH7-4</strain>
    </source>
</reference>
<evidence type="ECO:0000313" key="3">
    <source>
        <dbReference type="Proteomes" id="UP000297540"/>
    </source>
</evidence>
<dbReference type="EMBL" id="SOZE01000002">
    <property type="protein sequence ID" value="TFF40222.1"/>
    <property type="molecule type" value="Genomic_DNA"/>
</dbReference>
<dbReference type="InterPro" id="IPR002716">
    <property type="entry name" value="PIN_dom"/>
</dbReference>
<comment type="caution">
    <text evidence="2">The sequence shown here is derived from an EMBL/GenBank/DDBJ whole genome shotgun (WGS) entry which is preliminary data.</text>
</comment>
<organism evidence="2 3">
    <name type="scientific">Mucilaginibacter psychrotolerans</name>
    <dbReference type="NCBI Taxonomy" id="1524096"/>
    <lineage>
        <taxon>Bacteria</taxon>
        <taxon>Pseudomonadati</taxon>
        <taxon>Bacteroidota</taxon>
        <taxon>Sphingobacteriia</taxon>
        <taxon>Sphingobacteriales</taxon>
        <taxon>Sphingobacteriaceae</taxon>
        <taxon>Mucilaginibacter</taxon>
    </lineage>
</organism>
<dbReference type="RefSeq" id="WP_133226527.1">
    <property type="nucleotide sequence ID" value="NZ_SOZE01000002.1"/>
</dbReference>
<evidence type="ECO:0000313" key="2">
    <source>
        <dbReference type="EMBL" id="TFF40222.1"/>
    </source>
</evidence>
<dbReference type="InterPro" id="IPR029060">
    <property type="entry name" value="PIN-like_dom_sf"/>
</dbReference>
<dbReference type="Pfam" id="PF01850">
    <property type="entry name" value="PIN"/>
    <property type="match status" value="1"/>
</dbReference>
<dbReference type="Proteomes" id="UP000297540">
    <property type="component" value="Unassembled WGS sequence"/>
</dbReference>
<name>A0A4Y8SMY5_9SPHI</name>